<keyword evidence="1" id="KW-1133">Transmembrane helix</keyword>
<protein>
    <submittedName>
        <fullName evidence="2">Uncharacterized protein</fullName>
    </submittedName>
</protein>
<accession>A0A5U3IYY1</accession>
<gene>
    <name evidence="2" type="ORF">VH79_25675</name>
</gene>
<dbReference type="AlphaFoldDB" id="A0A5U3IYY1"/>
<keyword evidence="1" id="KW-0812">Transmembrane</keyword>
<dbReference type="Proteomes" id="UP000839610">
    <property type="component" value="Unassembled WGS sequence"/>
</dbReference>
<evidence type="ECO:0000313" key="2">
    <source>
        <dbReference type="EMBL" id="EBP4586494.1"/>
    </source>
</evidence>
<proteinExistence type="predicted"/>
<name>A0A5U3IYY1_SALER</name>
<comment type="caution">
    <text evidence="2">The sequence shown here is derived from an EMBL/GenBank/DDBJ whole genome shotgun (WGS) entry which is preliminary data.</text>
</comment>
<feature type="transmembrane region" description="Helical" evidence="1">
    <location>
        <begin position="16"/>
        <end position="35"/>
    </location>
</feature>
<dbReference type="EMBL" id="AAGLUV010000034">
    <property type="protein sequence ID" value="EBP4586494.1"/>
    <property type="molecule type" value="Genomic_DNA"/>
</dbReference>
<evidence type="ECO:0000256" key="1">
    <source>
        <dbReference type="SAM" id="Phobius"/>
    </source>
</evidence>
<reference evidence="2" key="1">
    <citation type="submission" date="2018-07" db="EMBL/GenBank/DDBJ databases">
        <authorList>
            <consortium name="GenomeTrakr network: Whole genome sequencing for foodborne pathogen traceback"/>
        </authorList>
    </citation>
    <scope>NUCLEOTIDE SEQUENCE [LARGE SCALE GENOMIC DNA]</scope>
    <source>
        <strain evidence="2">FDA00008842</strain>
    </source>
</reference>
<organism evidence="2">
    <name type="scientific">Salmonella enterica</name>
    <name type="common">Salmonella choleraesuis</name>
    <dbReference type="NCBI Taxonomy" id="28901"/>
    <lineage>
        <taxon>Bacteria</taxon>
        <taxon>Pseudomonadati</taxon>
        <taxon>Pseudomonadota</taxon>
        <taxon>Gammaproteobacteria</taxon>
        <taxon>Enterobacterales</taxon>
        <taxon>Enterobacteriaceae</taxon>
        <taxon>Salmonella</taxon>
    </lineage>
</organism>
<sequence>MKEIVKSDLNKVSGGFFWFRPMVGCAIGAGSYYAFAKQPSWQGAAYSCAVGAVGNVAANYLVGAAGGGLLGNITQRPGIMALTAGAQHAAPGRH</sequence>
<keyword evidence="1" id="KW-0472">Membrane</keyword>